<dbReference type="Proteomes" id="UP000230750">
    <property type="component" value="Unassembled WGS sequence"/>
</dbReference>
<name>A0A2G8KTT8_STIJA</name>
<comment type="caution">
    <text evidence="3">The sequence shown here is derived from an EMBL/GenBank/DDBJ whole genome shotgun (WGS) entry which is preliminary data.</text>
</comment>
<evidence type="ECO:0000313" key="3">
    <source>
        <dbReference type="EMBL" id="PIK51411.1"/>
    </source>
</evidence>
<feature type="compositionally biased region" description="Polar residues" evidence="1">
    <location>
        <begin position="140"/>
        <end position="165"/>
    </location>
</feature>
<evidence type="ECO:0000256" key="1">
    <source>
        <dbReference type="SAM" id="MobiDB-lite"/>
    </source>
</evidence>
<proteinExistence type="predicted"/>
<feature type="region of interest" description="Disordered" evidence="1">
    <location>
        <begin position="49"/>
        <end position="83"/>
    </location>
</feature>
<reference evidence="3 4" key="1">
    <citation type="journal article" date="2017" name="PLoS Biol.">
        <title>The sea cucumber genome provides insights into morphological evolution and visceral regeneration.</title>
        <authorList>
            <person name="Zhang X."/>
            <person name="Sun L."/>
            <person name="Yuan J."/>
            <person name="Sun Y."/>
            <person name="Gao Y."/>
            <person name="Zhang L."/>
            <person name="Li S."/>
            <person name="Dai H."/>
            <person name="Hamel J.F."/>
            <person name="Liu C."/>
            <person name="Yu Y."/>
            <person name="Liu S."/>
            <person name="Lin W."/>
            <person name="Guo K."/>
            <person name="Jin S."/>
            <person name="Xu P."/>
            <person name="Storey K.B."/>
            <person name="Huan P."/>
            <person name="Zhang T."/>
            <person name="Zhou Y."/>
            <person name="Zhang J."/>
            <person name="Lin C."/>
            <person name="Li X."/>
            <person name="Xing L."/>
            <person name="Huo D."/>
            <person name="Sun M."/>
            <person name="Wang L."/>
            <person name="Mercier A."/>
            <person name="Li F."/>
            <person name="Yang H."/>
            <person name="Xiang J."/>
        </authorList>
    </citation>
    <scope>NUCLEOTIDE SEQUENCE [LARGE SCALE GENOMIC DNA]</scope>
    <source>
        <strain evidence="3">Shaxun</strain>
        <tissue evidence="3">Muscle</tissue>
    </source>
</reference>
<gene>
    <name evidence="3" type="ORF">BSL78_11688</name>
</gene>
<keyword evidence="2" id="KW-1133">Transmembrane helix</keyword>
<dbReference type="AlphaFoldDB" id="A0A2G8KTT8"/>
<protein>
    <submittedName>
        <fullName evidence="3">Uncharacterized protein</fullName>
    </submittedName>
</protein>
<dbReference type="EMBL" id="MRZV01000374">
    <property type="protein sequence ID" value="PIK51411.1"/>
    <property type="molecule type" value="Genomic_DNA"/>
</dbReference>
<feature type="transmembrane region" description="Helical" evidence="2">
    <location>
        <begin position="16"/>
        <end position="42"/>
    </location>
</feature>
<feature type="region of interest" description="Disordered" evidence="1">
    <location>
        <begin position="140"/>
        <end position="166"/>
    </location>
</feature>
<keyword evidence="2" id="KW-0812">Transmembrane</keyword>
<evidence type="ECO:0000313" key="4">
    <source>
        <dbReference type="Proteomes" id="UP000230750"/>
    </source>
</evidence>
<evidence type="ECO:0000256" key="2">
    <source>
        <dbReference type="SAM" id="Phobius"/>
    </source>
</evidence>
<accession>A0A2G8KTT8</accession>
<organism evidence="3 4">
    <name type="scientific">Stichopus japonicus</name>
    <name type="common">Sea cucumber</name>
    <dbReference type="NCBI Taxonomy" id="307972"/>
    <lineage>
        <taxon>Eukaryota</taxon>
        <taxon>Metazoa</taxon>
        <taxon>Echinodermata</taxon>
        <taxon>Eleutherozoa</taxon>
        <taxon>Echinozoa</taxon>
        <taxon>Holothuroidea</taxon>
        <taxon>Aspidochirotacea</taxon>
        <taxon>Aspidochirotida</taxon>
        <taxon>Stichopodidae</taxon>
        <taxon>Apostichopus</taxon>
    </lineage>
</organism>
<sequence>MLNQNFLLTSYPPNNATIWTLIGIIGILAVCLLIAGSCAVYLRMERKRQQRDHVVQGSDNQVHNDPEYDEASSGHAHFQPRLPPDGAINELDEFGDRIYSEPTNPTGKLKTTDDLAELSRNEIASFYGETTYTANNLANMSRTETGSNPKEVINSDNTRTTNRGKPTNIDKVLVNNEGAIAYENEKVLKTKIGYD</sequence>
<keyword evidence="4" id="KW-1185">Reference proteome</keyword>
<keyword evidence="2" id="KW-0472">Membrane</keyword>